<evidence type="ECO:0000256" key="7">
    <source>
        <dbReference type="ARBA" id="ARBA00033409"/>
    </source>
</evidence>
<evidence type="ECO:0000256" key="1">
    <source>
        <dbReference type="ARBA" id="ARBA00003065"/>
    </source>
</evidence>
<reference evidence="11 12" key="1">
    <citation type="submission" date="2023-10" db="EMBL/GenBank/DDBJ databases">
        <title>Two novel species belonging to the OM43/NOR5 clade.</title>
        <authorList>
            <person name="Park M."/>
        </authorList>
    </citation>
    <scope>NUCLEOTIDE SEQUENCE [LARGE SCALE GENOMIC DNA]</scope>
    <source>
        <strain evidence="11 12">IMCC43200</strain>
    </source>
</reference>
<dbReference type="InterPro" id="IPR042242">
    <property type="entry name" value="RecO_C"/>
</dbReference>
<dbReference type="InterPro" id="IPR012340">
    <property type="entry name" value="NA-bd_OB-fold"/>
</dbReference>
<dbReference type="NCBIfam" id="TIGR00613">
    <property type="entry name" value="reco"/>
    <property type="match status" value="1"/>
</dbReference>
<keyword evidence="6 8" id="KW-0234">DNA repair</keyword>
<keyword evidence="12" id="KW-1185">Reference proteome</keyword>
<evidence type="ECO:0000313" key="11">
    <source>
        <dbReference type="EMBL" id="WOJ93921.1"/>
    </source>
</evidence>
<dbReference type="RefSeq" id="WP_407348561.1">
    <property type="nucleotide sequence ID" value="NZ_CP136864.1"/>
</dbReference>
<accession>A0ABZ0I4H3</accession>
<organism evidence="11 12">
    <name type="scientific">Congregibacter variabilis</name>
    <dbReference type="NCBI Taxonomy" id="3081200"/>
    <lineage>
        <taxon>Bacteria</taxon>
        <taxon>Pseudomonadati</taxon>
        <taxon>Pseudomonadota</taxon>
        <taxon>Gammaproteobacteria</taxon>
        <taxon>Cellvibrionales</taxon>
        <taxon>Halieaceae</taxon>
        <taxon>Congregibacter</taxon>
    </lineage>
</organism>
<comment type="similarity">
    <text evidence="2 8">Belongs to the RecO family.</text>
</comment>
<proteinExistence type="inferred from homology"/>
<feature type="region of interest" description="Disordered" evidence="9">
    <location>
        <begin position="234"/>
        <end position="258"/>
    </location>
</feature>
<evidence type="ECO:0000256" key="2">
    <source>
        <dbReference type="ARBA" id="ARBA00007452"/>
    </source>
</evidence>
<evidence type="ECO:0000259" key="10">
    <source>
        <dbReference type="Pfam" id="PF11967"/>
    </source>
</evidence>
<dbReference type="Gene3D" id="1.20.1440.120">
    <property type="entry name" value="Recombination protein O, C-terminal domain"/>
    <property type="match status" value="1"/>
</dbReference>
<keyword evidence="5 8" id="KW-0233">DNA recombination</keyword>
<dbReference type="Gene3D" id="2.40.50.140">
    <property type="entry name" value="Nucleic acid-binding proteins"/>
    <property type="match status" value="1"/>
</dbReference>
<dbReference type="InterPro" id="IPR003717">
    <property type="entry name" value="RecO"/>
</dbReference>
<evidence type="ECO:0000256" key="6">
    <source>
        <dbReference type="ARBA" id="ARBA00023204"/>
    </source>
</evidence>
<dbReference type="Pfam" id="PF02565">
    <property type="entry name" value="RecO_C"/>
    <property type="match status" value="1"/>
</dbReference>
<evidence type="ECO:0000256" key="5">
    <source>
        <dbReference type="ARBA" id="ARBA00023172"/>
    </source>
</evidence>
<comment type="function">
    <text evidence="1 8">Involved in DNA repair and RecF pathway recombination.</text>
</comment>
<evidence type="ECO:0000313" key="12">
    <source>
        <dbReference type="Proteomes" id="UP001626537"/>
    </source>
</evidence>
<dbReference type="Pfam" id="PF11967">
    <property type="entry name" value="RecO_N"/>
    <property type="match status" value="1"/>
</dbReference>
<dbReference type="PANTHER" id="PTHR33991:SF1">
    <property type="entry name" value="DNA REPAIR PROTEIN RECO"/>
    <property type="match status" value="1"/>
</dbReference>
<dbReference type="Proteomes" id="UP001626537">
    <property type="component" value="Chromosome"/>
</dbReference>
<dbReference type="PANTHER" id="PTHR33991">
    <property type="entry name" value="DNA REPAIR PROTEIN RECO"/>
    <property type="match status" value="1"/>
</dbReference>
<dbReference type="SUPFAM" id="SSF50249">
    <property type="entry name" value="Nucleic acid-binding proteins"/>
    <property type="match status" value="1"/>
</dbReference>
<evidence type="ECO:0000256" key="8">
    <source>
        <dbReference type="HAMAP-Rule" id="MF_00201"/>
    </source>
</evidence>
<dbReference type="HAMAP" id="MF_00201">
    <property type="entry name" value="RecO"/>
    <property type="match status" value="1"/>
</dbReference>
<feature type="domain" description="DNA replication/recombination mediator RecO N-terminal" evidence="10">
    <location>
        <begin position="1"/>
        <end position="76"/>
    </location>
</feature>
<evidence type="ECO:0000256" key="3">
    <source>
        <dbReference type="ARBA" id="ARBA00021310"/>
    </source>
</evidence>
<dbReference type="EMBL" id="CP136864">
    <property type="protein sequence ID" value="WOJ93921.1"/>
    <property type="molecule type" value="Genomic_DNA"/>
</dbReference>
<evidence type="ECO:0000256" key="9">
    <source>
        <dbReference type="SAM" id="MobiDB-lite"/>
    </source>
</evidence>
<name>A0ABZ0I4H3_9GAMM</name>
<sequence>MRVQLQPCYLLHRRPFRDNSELLDVFSVEHGRLGLVARGLSRRRRGGPLGAVLQPFRPLLLSFSGKGELLTLTGAESGGELPPLHGEALLSAFYLSELLLRLLQRFEVQPAIFTAYGAAIADLSDIADGERTRVALEPALRRFEFRLLEELGYAVDLSTEASRGALIRADASYALVPDFGLREIAVAAPASNSSFSGAEVIAIAQGDFAGANGTAAKRMVRILLHPHLGSAPLRSRSMFETSGGQQAPEGETLKAGGA</sequence>
<keyword evidence="4 8" id="KW-0227">DNA damage</keyword>
<dbReference type="InterPro" id="IPR022572">
    <property type="entry name" value="DNA_rep/recomb_RecO_N"/>
</dbReference>
<gene>
    <name evidence="8 11" type="primary">recO</name>
    <name evidence="11" type="ORF">R0135_01825</name>
</gene>
<evidence type="ECO:0000256" key="4">
    <source>
        <dbReference type="ARBA" id="ARBA00022763"/>
    </source>
</evidence>
<protein>
    <recommendedName>
        <fullName evidence="3 8">DNA repair protein RecO</fullName>
    </recommendedName>
    <alternativeName>
        <fullName evidence="7 8">Recombination protein O</fullName>
    </alternativeName>
</protein>